<evidence type="ECO:0000313" key="12">
    <source>
        <dbReference type="Proteomes" id="UP000811844"/>
    </source>
</evidence>
<feature type="transmembrane region" description="Helical" evidence="6">
    <location>
        <begin position="146"/>
        <end position="165"/>
    </location>
</feature>
<dbReference type="Pfam" id="PF00015">
    <property type="entry name" value="MCPsignal"/>
    <property type="match status" value="1"/>
</dbReference>
<evidence type="ECO:0000259" key="9">
    <source>
        <dbReference type="PROSITE" id="PS50192"/>
    </source>
</evidence>
<feature type="domain" description="HAMP" evidence="10">
    <location>
        <begin position="198"/>
        <end position="250"/>
    </location>
</feature>
<feature type="domain" description="Methyl-accepting transducer" evidence="7">
    <location>
        <begin position="255"/>
        <end position="491"/>
    </location>
</feature>
<keyword evidence="6" id="KW-1133">Transmembrane helix</keyword>
<comment type="similarity">
    <text evidence="4">Belongs to the methyl-accepting chemotaxis (MCP) protein family.</text>
</comment>
<evidence type="ECO:0000256" key="4">
    <source>
        <dbReference type="ARBA" id="ARBA00029447"/>
    </source>
</evidence>
<dbReference type="PROSITE" id="PS50111">
    <property type="entry name" value="CHEMOTAXIS_TRANSDUC_2"/>
    <property type="match status" value="1"/>
</dbReference>
<evidence type="ECO:0000259" key="8">
    <source>
        <dbReference type="PROSITE" id="PS50112"/>
    </source>
</evidence>
<dbReference type="InterPro" id="IPR013655">
    <property type="entry name" value="PAS_fold_3"/>
</dbReference>
<organism evidence="11 12">
    <name type="scientific">Shewanella intestini</name>
    <dbReference type="NCBI Taxonomy" id="2017544"/>
    <lineage>
        <taxon>Bacteria</taxon>
        <taxon>Pseudomonadati</taxon>
        <taxon>Pseudomonadota</taxon>
        <taxon>Gammaproteobacteria</taxon>
        <taxon>Alteromonadales</taxon>
        <taxon>Shewanellaceae</taxon>
        <taxon>Shewanella</taxon>
    </lineage>
</organism>
<dbReference type="InterPro" id="IPR000014">
    <property type="entry name" value="PAS"/>
</dbReference>
<keyword evidence="2" id="KW-0997">Cell inner membrane</keyword>
<evidence type="ECO:0000256" key="2">
    <source>
        <dbReference type="ARBA" id="ARBA00022519"/>
    </source>
</evidence>
<dbReference type="CDD" id="cd00130">
    <property type="entry name" value="PAS"/>
    <property type="match status" value="1"/>
</dbReference>
<keyword evidence="12" id="KW-1185">Reference proteome</keyword>
<comment type="subcellular location">
    <subcellularLocation>
        <location evidence="1">Cell inner membrane</location>
        <topology evidence="1">Multi-pass membrane protein</topology>
    </subcellularLocation>
</comment>
<evidence type="ECO:0000256" key="5">
    <source>
        <dbReference type="PROSITE-ProRule" id="PRU00284"/>
    </source>
</evidence>
<reference evidence="11 12" key="1">
    <citation type="submission" date="2020-02" db="EMBL/GenBank/DDBJ databases">
        <title>Shewanella WXL01 sp. nov., a marine bacterium isolated from green algae in Luhuitou Fringing Reef (Northern South China Sea).</title>
        <authorList>
            <person name="Wang X."/>
        </authorList>
    </citation>
    <scope>NUCLEOTIDE SEQUENCE [LARGE SCALE GENOMIC DNA]</scope>
    <source>
        <strain evidence="11 12">MCCC 1A01895</strain>
    </source>
</reference>
<dbReference type="InterPro" id="IPR035965">
    <property type="entry name" value="PAS-like_dom_sf"/>
</dbReference>
<keyword evidence="3 5" id="KW-0807">Transducer</keyword>
<dbReference type="PANTHER" id="PTHR32089">
    <property type="entry name" value="METHYL-ACCEPTING CHEMOTAXIS PROTEIN MCPB"/>
    <property type="match status" value="1"/>
</dbReference>
<evidence type="ECO:0000256" key="6">
    <source>
        <dbReference type="SAM" id="Phobius"/>
    </source>
</evidence>
<evidence type="ECO:0000259" key="7">
    <source>
        <dbReference type="PROSITE" id="PS50111"/>
    </source>
</evidence>
<keyword evidence="6" id="KW-0472">Membrane</keyword>
<gene>
    <name evidence="11" type="ORF">G3R48_14360</name>
</gene>
<dbReference type="SUPFAM" id="SSF58104">
    <property type="entry name" value="Methyl-accepting chemotaxis protein (MCP) signaling domain"/>
    <property type="match status" value="1"/>
</dbReference>
<evidence type="ECO:0000256" key="3">
    <source>
        <dbReference type="ARBA" id="ARBA00023224"/>
    </source>
</evidence>
<dbReference type="InterPro" id="IPR003660">
    <property type="entry name" value="HAMP_dom"/>
</dbReference>
<dbReference type="NCBIfam" id="TIGR00229">
    <property type="entry name" value="sensory_box"/>
    <property type="match status" value="1"/>
</dbReference>
<dbReference type="CDD" id="cd06225">
    <property type="entry name" value="HAMP"/>
    <property type="match status" value="1"/>
</dbReference>
<dbReference type="EMBL" id="JAAIKR010000016">
    <property type="protein sequence ID" value="MBR9729160.1"/>
    <property type="molecule type" value="Genomic_DNA"/>
</dbReference>
<proteinExistence type="inferred from homology"/>
<dbReference type="RefSeq" id="WP_153665858.1">
    <property type="nucleotide sequence ID" value="NZ_JAAIKR010000016.1"/>
</dbReference>
<comment type="caution">
    <text evidence="11">The sequence shown here is derived from an EMBL/GenBank/DDBJ whole genome shotgun (WGS) entry which is preliminary data.</text>
</comment>
<evidence type="ECO:0000256" key="1">
    <source>
        <dbReference type="ARBA" id="ARBA00004429"/>
    </source>
</evidence>
<dbReference type="PANTHER" id="PTHR32089:SF112">
    <property type="entry name" value="LYSOZYME-LIKE PROTEIN-RELATED"/>
    <property type="match status" value="1"/>
</dbReference>
<dbReference type="Proteomes" id="UP000811844">
    <property type="component" value="Unassembled WGS sequence"/>
</dbReference>
<accession>A0ABS5I708</accession>
<evidence type="ECO:0000259" key="10">
    <source>
        <dbReference type="PROSITE" id="PS50885"/>
    </source>
</evidence>
<dbReference type="SUPFAM" id="SSF55785">
    <property type="entry name" value="PYP-like sensor domain (PAS domain)"/>
    <property type="match status" value="1"/>
</dbReference>
<name>A0ABS5I708_9GAMM</name>
<dbReference type="PROSITE" id="PS50192">
    <property type="entry name" value="T_SNARE"/>
    <property type="match status" value="1"/>
</dbReference>
<feature type="domain" description="PAS" evidence="8">
    <location>
        <begin position="15"/>
        <end position="54"/>
    </location>
</feature>
<sequence length="529" mass="57413">MTASERLVGVNSTLISMTDLNGVIQYANRDFITISGYSENELMNQNHNLVRHPDMPKAAFADLWATIKTNKPWQGIVKNKCKNGDYYWVDAYITPVFENNIKVGYQSVRSRPTTAQISAAQGLYKQLNQDPNKTIPKPNKLSQLSIATKLQTLLGLLFITIYVTLWHEGKLFSFDQFHVINNLWTLALFGGLFYVINQGVISRINRLTDILKRMSTGDLTANISSSKGDEIGETIMTAKMLQGRLKAIIGRFGESSVGLVNATSTLSKTSAATKDSMQVQHVDTQQATSAMQSMNKTVDEIVHTTAKTSELATSADAAAQNGKMMVLATRDTILDLSESLNAISVTISSLADECKKIKDTTDSISSISDQTNLLALNAAIEAARAGEAGRGFAVVADEVRTLASRTQESTIEIDSMIEALELGSSNAVDAVQLGMSKVSASVEQIQQTENAFSEIEASIVDLNDMNLHIASTAQTQSSVANEVNQNVSSINTQSRITAEGVVALESDIAELTNMSQSLKLQLSQYSLGE</sequence>
<keyword evidence="6" id="KW-0812">Transmembrane</keyword>
<dbReference type="Gene3D" id="3.30.450.20">
    <property type="entry name" value="PAS domain"/>
    <property type="match status" value="1"/>
</dbReference>
<protein>
    <submittedName>
        <fullName evidence="11">Methyl-accepting chemotaxis protein</fullName>
    </submittedName>
</protein>
<dbReference type="Pfam" id="PF08447">
    <property type="entry name" value="PAS_3"/>
    <property type="match status" value="1"/>
</dbReference>
<dbReference type="InterPro" id="IPR000727">
    <property type="entry name" value="T_SNARE_dom"/>
</dbReference>
<feature type="domain" description="T-SNARE coiled-coil homology" evidence="9">
    <location>
        <begin position="442"/>
        <end position="504"/>
    </location>
</feature>
<evidence type="ECO:0000313" key="11">
    <source>
        <dbReference type="EMBL" id="MBR9729160.1"/>
    </source>
</evidence>
<dbReference type="SMART" id="SM00283">
    <property type="entry name" value="MA"/>
    <property type="match status" value="1"/>
</dbReference>
<dbReference type="PROSITE" id="PS50885">
    <property type="entry name" value="HAMP"/>
    <property type="match status" value="1"/>
</dbReference>
<feature type="transmembrane region" description="Helical" evidence="6">
    <location>
        <begin position="177"/>
        <end position="196"/>
    </location>
</feature>
<dbReference type="PROSITE" id="PS50112">
    <property type="entry name" value="PAS"/>
    <property type="match status" value="1"/>
</dbReference>
<dbReference type="CDD" id="cd11386">
    <property type="entry name" value="MCP_signal"/>
    <property type="match status" value="1"/>
</dbReference>
<dbReference type="InterPro" id="IPR004089">
    <property type="entry name" value="MCPsignal_dom"/>
</dbReference>
<keyword evidence="2" id="KW-1003">Cell membrane</keyword>
<dbReference type="Gene3D" id="1.10.287.950">
    <property type="entry name" value="Methyl-accepting chemotaxis protein"/>
    <property type="match status" value="1"/>
</dbReference>